<evidence type="ECO:0000256" key="6">
    <source>
        <dbReference type="ARBA" id="ARBA00022842"/>
    </source>
</evidence>
<evidence type="ECO:0000256" key="5">
    <source>
        <dbReference type="ARBA" id="ARBA00022741"/>
    </source>
</evidence>
<accession>A0A1Y1QJ14</accession>
<dbReference type="InterPro" id="IPR030393">
    <property type="entry name" value="G_ENGB_dom"/>
</dbReference>
<evidence type="ECO:0000256" key="7">
    <source>
        <dbReference type="ARBA" id="ARBA00023134"/>
    </source>
</evidence>
<dbReference type="GO" id="GO:0005525">
    <property type="term" value="F:GTP binding"/>
    <property type="evidence" value="ECO:0007669"/>
    <property type="project" value="UniProtKB-UniRule"/>
</dbReference>
<evidence type="ECO:0000256" key="8">
    <source>
        <dbReference type="ARBA" id="ARBA00023210"/>
    </source>
</evidence>
<evidence type="ECO:0000256" key="4">
    <source>
        <dbReference type="ARBA" id="ARBA00022723"/>
    </source>
</evidence>
<keyword evidence="7 10" id="KW-0342">GTP-binding</keyword>
<dbReference type="FunFam" id="3.40.50.300:FF:000098">
    <property type="entry name" value="Probable GTP-binding protein EngB"/>
    <property type="match status" value="1"/>
</dbReference>
<comment type="caution">
    <text evidence="12">The sequence shown here is derived from an EMBL/GenBank/DDBJ whole genome shotgun (WGS) entry which is preliminary data.</text>
</comment>
<keyword evidence="4" id="KW-0479">Metal-binding</keyword>
<keyword evidence="5 10" id="KW-0547">Nucleotide-binding</keyword>
<comment type="cofactor">
    <cofactor evidence="1">
        <name>Mg(2+)</name>
        <dbReference type="ChEBI" id="CHEBI:18420"/>
    </cofactor>
</comment>
<evidence type="ECO:0000256" key="2">
    <source>
        <dbReference type="ARBA" id="ARBA00009638"/>
    </source>
</evidence>
<evidence type="ECO:0000313" key="12">
    <source>
        <dbReference type="EMBL" id="OQX06672.1"/>
    </source>
</evidence>
<dbReference type="STRING" id="1123401.GCA_000621325_03268"/>
<dbReference type="GO" id="GO:0000917">
    <property type="term" value="P:division septum assembly"/>
    <property type="evidence" value="ECO:0007669"/>
    <property type="project" value="UniProtKB-KW"/>
</dbReference>
<dbReference type="eggNOG" id="COG0218">
    <property type="taxonomic scope" value="Bacteria"/>
</dbReference>
<dbReference type="Gene3D" id="3.40.50.300">
    <property type="entry name" value="P-loop containing nucleotide triphosphate hydrolases"/>
    <property type="match status" value="1"/>
</dbReference>
<evidence type="ECO:0000259" key="11">
    <source>
        <dbReference type="PROSITE" id="PS51706"/>
    </source>
</evidence>
<dbReference type="InterPro" id="IPR027417">
    <property type="entry name" value="P-loop_NTPase"/>
</dbReference>
<evidence type="ECO:0000313" key="13">
    <source>
        <dbReference type="Proteomes" id="UP000192491"/>
    </source>
</evidence>
<dbReference type="SUPFAM" id="SSF52540">
    <property type="entry name" value="P-loop containing nucleoside triphosphate hydrolases"/>
    <property type="match status" value="1"/>
</dbReference>
<dbReference type="EMBL" id="MTEJ01000234">
    <property type="protein sequence ID" value="OQX06672.1"/>
    <property type="molecule type" value="Genomic_DNA"/>
</dbReference>
<gene>
    <name evidence="10" type="primary">engB</name>
    <name evidence="12" type="ORF">BWK73_30200</name>
</gene>
<proteinExistence type="inferred from homology"/>
<keyword evidence="9 10" id="KW-0131">Cell cycle</keyword>
<keyword evidence="3 10" id="KW-0132">Cell division</keyword>
<dbReference type="PANTHER" id="PTHR11649">
    <property type="entry name" value="MSS1/TRME-RELATED GTP-BINDING PROTEIN"/>
    <property type="match status" value="1"/>
</dbReference>
<evidence type="ECO:0000256" key="9">
    <source>
        <dbReference type="ARBA" id="ARBA00023306"/>
    </source>
</evidence>
<comment type="function">
    <text evidence="10">Necessary for normal cell division and for the maintenance of normal septation.</text>
</comment>
<dbReference type="CDD" id="cd01876">
    <property type="entry name" value="YihA_EngB"/>
    <property type="match status" value="1"/>
</dbReference>
<dbReference type="PROSITE" id="PS51706">
    <property type="entry name" value="G_ENGB"/>
    <property type="match status" value="1"/>
</dbReference>
<dbReference type="InterPro" id="IPR019987">
    <property type="entry name" value="GTP-bd_ribosome_bio_YsxC"/>
</dbReference>
<dbReference type="GO" id="GO:0005829">
    <property type="term" value="C:cytosol"/>
    <property type="evidence" value="ECO:0007669"/>
    <property type="project" value="TreeGrafter"/>
</dbReference>
<dbReference type="NCBIfam" id="TIGR03598">
    <property type="entry name" value="GTPase_YsxC"/>
    <property type="match status" value="1"/>
</dbReference>
<feature type="domain" description="EngB-type G" evidence="11">
    <location>
        <begin position="24"/>
        <end position="197"/>
    </location>
</feature>
<dbReference type="Pfam" id="PF01926">
    <property type="entry name" value="MMR_HSR1"/>
    <property type="match status" value="1"/>
</dbReference>
<dbReference type="Proteomes" id="UP000192491">
    <property type="component" value="Unassembled WGS sequence"/>
</dbReference>
<reference evidence="12 13" key="1">
    <citation type="submission" date="2017-01" db="EMBL/GenBank/DDBJ databases">
        <title>Novel large sulfur bacteria in the metagenomes of groundwater-fed chemosynthetic microbial mats in the Lake Huron basin.</title>
        <authorList>
            <person name="Sharrar A.M."/>
            <person name="Flood B.E."/>
            <person name="Bailey J.V."/>
            <person name="Jones D.S."/>
            <person name="Biddanda B."/>
            <person name="Ruberg S.A."/>
            <person name="Marcus D.N."/>
            <person name="Dick G.J."/>
        </authorList>
    </citation>
    <scope>NUCLEOTIDE SEQUENCE [LARGE SCALE GENOMIC DNA]</scope>
    <source>
        <strain evidence="12">A8</strain>
    </source>
</reference>
<sequence>MNHYYQQASFLQSATTRKTMPEESGLEIAFAGRSNAGKSSVINRVCSQKSLARTSKTPGRTQLINFFQLQDANFLVDLPGYGYAKVPEAVKLEWQKFIESYLTQRNTLRGMVLVMDIRHPMTDYDQAMLRWANNRRLPVHVLLNKSDKLTRGAGMNVLLQVRKMLADGGIASVQTFSALKKQGLDECWSVLDKWLGKETIVREPSAEA</sequence>
<dbReference type="HAMAP" id="MF_00321">
    <property type="entry name" value="GTPase_EngB"/>
    <property type="match status" value="1"/>
</dbReference>
<comment type="similarity">
    <text evidence="2 10">Belongs to the TRAFAC class TrmE-Era-EngA-EngB-Septin-like GTPase superfamily. EngB GTPase family.</text>
</comment>
<dbReference type="PANTHER" id="PTHR11649:SF13">
    <property type="entry name" value="ENGB-TYPE G DOMAIN-CONTAINING PROTEIN"/>
    <property type="match status" value="1"/>
</dbReference>
<evidence type="ECO:0000256" key="1">
    <source>
        <dbReference type="ARBA" id="ARBA00001946"/>
    </source>
</evidence>
<organism evidence="12 13">
    <name type="scientific">Thiothrix lacustris</name>
    <dbReference type="NCBI Taxonomy" id="525917"/>
    <lineage>
        <taxon>Bacteria</taxon>
        <taxon>Pseudomonadati</taxon>
        <taxon>Pseudomonadota</taxon>
        <taxon>Gammaproteobacteria</taxon>
        <taxon>Thiotrichales</taxon>
        <taxon>Thiotrichaceae</taxon>
        <taxon>Thiothrix</taxon>
    </lineage>
</organism>
<dbReference type="InterPro" id="IPR006073">
    <property type="entry name" value="GTP-bd"/>
</dbReference>
<keyword evidence="6" id="KW-0460">Magnesium</keyword>
<evidence type="ECO:0000256" key="3">
    <source>
        <dbReference type="ARBA" id="ARBA00022618"/>
    </source>
</evidence>
<dbReference type="GO" id="GO:0046872">
    <property type="term" value="F:metal ion binding"/>
    <property type="evidence" value="ECO:0007669"/>
    <property type="project" value="UniProtKB-KW"/>
</dbReference>
<name>A0A1Y1QJ14_9GAMM</name>
<protein>
    <recommendedName>
        <fullName evidence="10">Probable GTP-binding protein EngB</fullName>
    </recommendedName>
</protein>
<dbReference type="AlphaFoldDB" id="A0A1Y1QJ14"/>
<keyword evidence="8 10" id="KW-0717">Septation</keyword>
<evidence type="ECO:0000256" key="10">
    <source>
        <dbReference type="HAMAP-Rule" id="MF_00321"/>
    </source>
</evidence>